<keyword evidence="1" id="KW-0812">Transmembrane</keyword>
<feature type="transmembrane region" description="Helical" evidence="1">
    <location>
        <begin position="28"/>
        <end position="50"/>
    </location>
</feature>
<reference evidence="2 3" key="1">
    <citation type="submission" date="2018-04" db="EMBL/GenBank/DDBJ databases">
        <title>Genomic Encyclopedia of Archaeal and Bacterial Type Strains, Phase II (KMG-II): from individual species to whole genera.</title>
        <authorList>
            <person name="Goeker M."/>
        </authorList>
    </citation>
    <scope>NUCLEOTIDE SEQUENCE [LARGE SCALE GENOMIC DNA]</scope>
    <source>
        <strain evidence="2 3">DSM 29329</strain>
    </source>
</reference>
<dbReference type="AlphaFoldDB" id="A0A2T6ARM5"/>
<dbReference type="OrthoDB" id="7876494at2"/>
<keyword evidence="1" id="KW-1133">Transmembrane helix</keyword>
<comment type="caution">
    <text evidence="2">The sequence shown here is derived from an EMBL/GenBank/DDBJ whole genome shotgun (WGS) entry which is preliminary data.</text>
</comment>
<evidence type="ECO:0000256" key="1">
    <source>
        <dbReference type="SAM" id="Phobius"/>
    </source>
</evidence>
<evidence type="ECO:0000313" key="3">
    <source>
        <dbReference type="Proteomes" id="UP000244069"/>
    </source>
</evidence>
<dbReference type="EMBL" id="QBKN01000016">
    <property type="protein sequence ID" value="PTX46462.1"/>
    <property type="molecule type" value="Genomic_DNA"/>
</dbReference>
<dbReference type="RefSeq" id="WP_107977274.1">
    <property type="nucleotide sequence ID" value="NZ_BMEZ01000017.1"/>
</dbReference>
<organism evidence="2 3">
    <name type="scientific">Allosediminivita pacifica</name>
    <dbReference type="NCBI Taxonomy" id="1267769"/>
    <lineage>
        <taxon>Bacteria</taxon>
        <taxon>Pseudomonadati</taxon>
        <taxon>Pseudomonadota</taxon>
        <taxon>Alphaproteobacteria</taxon>
        <taxon>Rhodobacterales</taxon>
        <taxon>Paracoccaceae</taxon>
        <taxon>Allosediminivita</taxon>
    </lineage>
</organism>
<evidence type="ECO:0000313" key="2">
    <source>
        <dbReference type="EMBL" id="PTX46462.1"/>
    </source>
</evidence>
<dbReference type="Proteomes" id="UP000244069">
    <property type="component" value="Unassembled WGS sequence"/>
</dbReference>
<keyword evidence="1" id="KW-0472">Membrane</keyword>
<sequence length="55" mass="5929">MITIVAMLLGAVWGGLLARRRKGNRADIAQYAVVFAIAFGLVGFILTLVLEKVVL</sequence>
<accession>A0A2T6ARM5</accession>
<proteinExistence type="predicted"/>
<gene>
    <name evidence="2" type="ORF">C8N44_11637</name>
</gene>
<name>A0A2T6ARM5_9RHOB</name>
<keyword evidence="3" id="KW-1185">Reference proteome</keyword>
<protein>
    <submittedName>
        <fullName evidence="2">Putative secreted protein with PEP-CTERM sorting signal</fullName>
    </submittedName>
</protein>